<evidence type="ECO:0000313" key="4">
    <source>
        <dbReference type="Proteomes" id="UP000027222"/>
    </source>
</evidence>
<reference evidence="4" key="1">
    <citation type="journal article" date="2014" name="Proc. Natl. Acad. Sci. U.S.A.">
        <title>Extensive sampling of basidiomycete genomes demonstrates inadequacy of the white-rot/brown-rot paradigm for wood decay fungi.</title>
        <authorList>
            <person name="Riley R."/>
            <person name="Salamov A.A."/>
            <person name="Brown D.W."/>
            <person name="Nagy L.G."/>
            <person name="Floudas D."/>
            <person name="Held B.W."/>
            <person name="Levasseur A."/>
            <person name="Lombard V."/>
            <person name="Morin E."/>
            <person name="Otillar R."/>
            <person name="Lindquist E.A."/>
            <person name="Sun H."/>
            <person name="LaButti K.M."/>
            <person name="Schmutz J."/>
            <person name="Jabbour D."/>
            <person name="Luo H."/>
            <person name="Baker S.E."/>
            <person name="Pisabarro A.G."/>
            <person name="Walton J.D."/>
            <person name="Blanchette R.A."/>
            <person name="Henrissat B."/>
            <person name="Martin F."/>
            <person name="Cullen D."/>
            <person name="Hibbett D.S."/>
            <person name="Grigoriev I.V."/>
        </authorList>
    </citation>
    <scope>NUCLEOTIDE SEQUENCE [LARGE SCALE GENOMIC DNA]</scope>
    <source>
        <strain evidence="4">CBS 339.88</strain>
    </source>
</reference>
<keyword evidence="4" id="KW-1185">Reference proteome</keyword>
<feature type="transmembrane region" description="Helical" evidence="1">
    <location>
        <begin position="118"/>
        <end position="137"/>
    </location>
</feature>
<feature type="domain" description="DUF6534" evidence="2">
    <location>
        <begin position="83"/>
        <end position="168"/>
    </location>
</feature>
<keyword evidence="1" id="KW-1133">Transmembrane helix</keyword>
<name>A0A067SEQ1_GALM3</name>
<evidence type="ECO:0000259" key="2">
    <source>
        <dbReference type="Pfam" id="PF20152"/>
    </source>
</evidence>
<dbReference type="Pfam" id="PF20152">
    <property type="entry name" value="DUF6534"/>
    <property type="match status" value="1"/>
</dbReference>
<dbReference type="EMBL" id="KL142402">
    <property type="protein sequence ID" value="KDR69381.1"/>
    <property type="molecule type" value="Genomic_DNA"/>
</dbReference>
<dbReference type="OrthoDB" id="2536347at2759"/>
<protein>
    <recommendedName>
        <fullName evidence="2">DUF6534 domain-containing protein</fullName>
    </recommendedName>
</protein>
<gene>
    <name evidence="3" type="ORF">GALMADRAFT_215079</name>
</gene>
<dbReference type="HOGENOM" id="CLU_1366341_0_0_1"/>
<proteinExistence type="predicted"/>
<evidence type="ECO:0000256" key="1">
    <source>
        <dbReference type="SAM" id="Phobius"/>
    </source>
</evidence>
<evidence type="ECO:0000313" key="3">
    <source>
        <dbReference type="EMBL" id="KDR69381.1"/>
    </source>
</evidence>
<dbReference type="AlphaFoldDB" id="A0A067SEQ1"/>
<dbReference type="PANTHER" id="PTHR40465:SF1">
    <property type="entry name" value="DUF6534 DOMAIN-CONTAINING PROTEIN"/>
    <property type="match status" value="1"/>
</dbReference>
<dbReference type="InterPro" id="IPR045339">
    <property type="entry name" value="DUF6534"/>
</dbReference>
<feature type="transmembrane region" description="Helical" evidence="1">
    <location>
        <begin position="34"/>
        <end position="53"/>
    </location>
</feature>
<keyword evidence="1" id="KW-0812">Transmembrane</keyword>
<accession>A0A067SEQ1</accession>
<dbReference type="PANTHER" id="PTHR40465">
    <property type="entry name" value="CHROMOSOME 1, WHOLE GENOME SHOTGUN SEQUENCE"/>
    <property type="match status" value="1"/>
</dbReference>
<sequence>MSNVQDIYQCGTAMTFASQSFYVYRITVLGGSKIAGVIITILALAQICGSIWVGVHLFRVKLFSRVVGRGARIIVAICNGSGVLCDIMIAFLMTRLLIRSMRISKGQTRRHIRKLVRLLIETGSMTAFFTALNITLAEGAKNNYYQVTSTVLSKMYANTLVVVLNSRMELGPGQDLDGRGRALQFLVLVWMANVVAEVST</sequence>
<feature type="transmembrane region" description="Helical" evidence="1">
    <location>
        <begin position="73"/>
        <end position="98"/>
    </location>
</feature>
<keyword evidence="1" id="KW-0472">Membrane</keyword>
<organism evidence="3 4">
    <name type="scientific">Galerina marginata (strain CBS 339.88)</name>
    <dbReference type="NCBI Taxonomy" id="685588"/>
    <lineage>
        <taxon>Eukaryota</taxon>
        <taxon>Fungi</taxon>
        <taxon>Dikarya</taxon>
        <taxon>Basidiomycota</taxon>
        <taxon>Agaricomycotina</taxon>
        <taxon>Agaricomycetes</taxon>
        <taxon>Agaricomycetidae</taxon>
        <taxon>Agaricales</taxon>
        <taxon>Agaricineae</taxon>
        <taxon>Strophariaceae</taxon>
        <taxon>Galerina</taxon>
    </lineage>
</organism>
<dbReference type="Proteomes" id="UP000027222">
    <property type="component" value="Unassembled WGS sequence"/>
</dbReference>